<comment type="subcellular location">
    <subcellularLocation>
        <location evidence="1">Nucleus</location>
    </subcellularLocation>
</comment>
<sequence>MVNDKEEEVWVCKFVKENDKKCKQKYKNIRSSIGNLIIHLRVGHRIVLKSGKEDLNKAYSKITEFVQKPLSTVTNEAYKEKIAKFDPAFIIAEEKKIRTMIFKSYKYNQENLKNLLIQTAENVSLTIDFWSSRGKHGYLRITAALIMSNFKIKDVILENKYIPSPHSSKVIANELYKCIKAWNLGHYIVSIITDNGSNIVTTFSLLNQKNGCNKIKCLSCTAYTLQLAIRKGLAPAEILVDAIIQLQTDLYTSIDRETKKMVATREFSGNTYVTLSKVIPTIKEMIYDLANEAISNNDLFSDENTVFELKAEEIQPIDLDNDEIISNITKKRILIKNPLDTTDPRYKSLDFLGNDSDKQLVIQKLCNEFNNLEEPVSNIPTNPAPSNAESSICLHKKTEDPLHSWKIHSQNFLRLAKIARKYLAIPAMSVSSERLFSDA</sequence>
<dbReference type="GO" id="GO:0008270">
    <property type="term" value="F:zinc ion binding"/>
    <property type="evidence" value="ECO:0007669"/>
    <property type="project" value="UniProtKB-KW"/>
</dbReference>
<dbReference type="SUPFAM" id="SSF53098">
    <property type="entry name" value="Ribonuclease H-like"/>
    <property type="match status" value="1"/>
</dbReference>
<keyword evidence="5" id="KW-0539">Nucleus</keyword>
<keyword evidence="8" id="KW-1185">Reference proteome</keyword>
<evidence type="ECO:0000256" key="5">
    <source>
        <dbReference type="ARBA" id="ARBA00023242"/>
    </source>
</evidence>
<dbReference type="InterPro" id="IPR008906">
    <property type="entry name" value="HATC_C_dom"/>
</dbReference>
<dbReference type="Proteomes" id="UP000789759">
    <property type="component" value="Unassembled WGS sequence"/>
</dbReference>
<feature type="non-terminal residue" evidence="7">
    <location>
        <position position="1"/>
    </location>
</feature>
<name>A0A9N9JJ60_9GLOM</name>
<proteinExistence type="predicted"/>
<protein>
    <submittedName>
        <fullName evidence="7">21186_t:CDS:1</fullName>
    </submittedName>
</protein>
<dbReference type="PANTHER" id="PTHR46481:SF10">
    <property type="entry name" value="ZINC FINGER BED DOMAIN-CONTAINING PROTEIN 39"/>
    <property type="match status" value="1"/>
</dbReference>
<accession>A0A9N9JJ60</accession>
<dbReference type="InterPro" id="IPR012337">
    <property type="entry name" value="RNaseH-like_sf"/>
</dbReference>
<gene>
    <name evidence="7" type="ORF">CPELLU_LOCUS16434</name>
</gene>
<keyword evidence="4" id="KW-0862">Zinc</keyword>
<dbReference type="PANTHER" id="PTHR46481">
    <property type="entry name" value="ZINC FINGER BED DOMAIN-CONTAINING PROTEIN 4"/>
    <property type="match status" value="1"/>
</dbReference>
<comment type="caution">
    <text evidence="7">The sequence shown here is derived from an EMBL/GenBank/DDBJ whole genome shotgun (WGS) entry which is preliminary data.</text>
</comment>
<evidence type="ECO:0000256" key="1">
    <source>
        <dbReference type="ARBA" id="ARBA00004123"/>
    </source>
</evidence>
<organism evidence="7 8">
    <name type="scientific">Cetraspora pellucida</name>
    <dbReference type="NCBI Taxonomy" id="1433469"/>
    <lineage>
        <taxon>Eukaryota</taxon>
        <taxon>Fungi</taxon>
        <taxon>Fungi incertae sedis</taxon>
        <taxon>Mucoromycota</taxon>
        <taxon>Glomeromycotina</taxon>
        <taxon>Glomeromycetes</taxon>
        <taxon>Diversisporales</taxon>
        <taxon>Gigasporaceae</taxon>
        <taxon>Cetraspora</taxon>
    </lineage>
</organism>
<dbReference type="GO" id="GO:0046983">
    <property type="term" value="F:protein dimerization activity"/>
    <property type="evidence" value="ECO:0007669"/>
    <property type="project" value="InterPro"/>
</dbReference>
<keyword evidence="3" id="KW-0863">Zinc-finger</keyword>
<evidence type="ECO:0000256" key="3">
    <source>
        <dbReference type="ARBA" id="ARBA00022771"/>
    </source>
</evidence>
<dbReference type="InterPro" id="IPR052035">
    <property type="entry name" value="ZnF_BED_domain_contain"/>
</dbReference>
<evidence type="ECO:0000313" key="8">
    <source>
        <dbReference type="Proteomes" id="UP000789759"/>
    </source>
</evidence>
<dbReference type="Pfam" id="PF05699">
    <property type="entry name" value="Dimer_Tnp_hAT"/>
    <property type="match status" value="1"/>
</dbReference>
<feature type="domain" description="HAT C-terminal dimerisation" evidence="6">
    <location>
        <begin position="396"/>
        <end position="438"/>
    </location>
</feature>
<dbReference type="AlphaFoldDB" id="A0A9N9JJ60"/>
<dbReference type="OrthoDB" id="2432905at2759"/>
<dbReference type="GO" id="GO:0005634">
    <property type="term" value="C:nucleus"/>
    <property type="evidence" value="ECO:0007669"/>
    <property type="project" value="UniProtKB-SubCell"/>
</dbReference>
<dbReference type="EMBL" id="CAJVQA010024297">
    <property type="protein sequence ID" value="CAG8781837.1"/>
    <property type="molecule type" value="Genomic_DNA"/>
</dbReference>
<evidence type="ECO:0000313" key="7">
    <source>
        <dbReference type="EMBL" id="CAG8781837.1"/>
    </source>
</evidence>
<reference evidence="7" key="1">
    <citation type="submission" date="2021-06" db="EMBL/GenBank/DDBJ databases">
        <authorList>
            <person name="Kallberg Y."/>
            <person name="Tangrot J."/>
            <person name="Rosling A."/>
        </authorList>
    </citation>
    <scope>NUCLEOTIDE SEQUENCE</scope>
    <source>
        <strain evidence="7">FL966</strain>
    </source>
</reference>
<evidence type="ECO:0000256" key="2">
    <source>
        <dbReference type="ARBA" id="ARBA00022723"/>
    </source>
</evidence>
<evidence type="ECO:0000256" key="4">
    <source>
        <dbReference type="ARBA" id="ARBA00022833"/>
    </source>
</evidence>
<keyword evidence="2" id="KW-0479">Metal-binding</keyword>
<evidence type="ECO:0000259" key="6">
    <source>
        <dbReference type="Pfam" id="PF05699"/>
    </source>
</evidence>